<comment type="subcellular location">
    <subcellularLocation>
        <location evidence="2">Cytoplasm</location>
    </subcellularLocation>
</comment>
<comment type="caution">
    <text evidence="3">The sequence shown here is derived from an EMBL/GenBank/DDBJ whole genome shotgun (WGS) entry which is preliminary data.</text>
</comment>
<dbReference type="PANTHER" id="PTHR37300:SF1">
    <property type="entry name" value="UPF0291 PROTEIN YNZC"/>
    <property type="match status" value="1"/>
</dbReference>
<keyword evidence="1 2" id="KW-0963">Cytoplasm</keyword>
<dbReference type="Pfam" id="PF05979">
    <property type="entry name" value="DUF896"/>
    <property type="match status" value="1"/>
</dbReference>
<dbReference type="InterPro" id="IPR009242">
    <property type="entry name" value="DUF896"/>
</dbReference>
<reference evidence="4" key="1">
    <citation type="journal article" date="2019" name="Int. J. Syst. Evol. Microbiol.">
        <title>The Global Catalogue of Microorganisms (GCM) 10K type strain sequencing project: providing services to taxonomists for standard genome sequencing and annotation.</title>
        <authorList>
            <consortium name="The Broad Institute Genomics Platform"/>
            <consortium name="The Broad Institute Genome Sequencing Center for Infectious Disease"/>
            <person name="Wu L."/>
            <person name="Ma J."/>
        </authorList>
    </citation>
    <scope>NUCLEOTIDE SEQUENCE [LARGE SCALE GENOMIC DNA]</scope>
    <source>
        <strain evidence="4">CCUG 46385</strain>
    </source>
</reference>
<evidence type="ECO:0000313" key="3">
    <source>
        <dbReference type="EMBL" id="MFC4805345.1"/>
    </source>
</evidence>
<protein>
    <recommendedName>
        <fullName evidence="2">UPF0291 protein ACFO4R_09650</fullName>
    </recommendedName>
</protein>
<dbReference type="PANTHER" id="PTHR37300">
    <property type="entry name" value="UPF0291 PROTEIN CBO2609/CLC_2481"/>
    <property type="match status" value="1"/>
</dbReference>
<dbReference type="Gene3D" id="1.10.287.540">
    <property type="entry name" value="Helix hairpin bin"/>
    <property type="match status" value="1"/>
</dbReference>
<evidence type="ECO:0000256" key="2">
    <source>
        <dbReference type="HAMAP-Rule" id="MF_01103"/>
    </source>
</evidence>
<evidence type="ECO:0000313" key="4">
    <source>
        <dbReference type="Proteomes" id="UP001595916"/>
    </source>
</evidence>
<dbReference type="HAMAP" id="MF_01103">
    <property type="entry name" value="UPF0291"/>
    <property type="match status" value="1"/>
</dbReference>
<proteinExistence type="inferred from homology"/>
<gene>
    <name evidence="3" type="ORF">ACFO4R_09650</name>
</gene>
<sequence length="73" mass="8667">MDKKLIERINELSRKNKKQGLTPAEVREREDLRQEYLKQFREQFRAQLENIDIEYVDGPAVEREIKGAGYGDN</sequence>
<organism evidence="3 4">
    <name type="scientific">Filifactor villosus</name>
    <dbReference type="NCBI Taxonomy" id="29374"/>
    <lineage>
        <taxon>Bacteria</taxon>
        <taxon>Bacillati</taxon>
        <taxon>Bacillota</taxon>
        <taxon>Clostridia</taxon>
        <taxon>Peptostreptococcales</taxon>
        <taxon>Filifactoraceae</taxon>
        <taxon>Filifactor</taxon>
    </lineage>
</organism>
<comment type="similarity">
    <text evidence="2">Belongs to the UPF0291 family.</text>
</comment>
<dbReference type="EMBL" id="JBHSHL010000045">
    <property type="protein sequence ID" value="MFC4805345.1"/>
    <property type="molecule type" value="Genomic_DNA"/>
</dbReference>
<dbReference type="Proteomes" id="UP001595916">
    <property type="component" value="Unassembled WGS sequence"/>
</dbReference>
<dbReference type="RefSeq" id="WP_379788899.1">
    <property type="nucleotide sequence ID" value="NZ_JBHSHL010000045.1"/>
</dbReference>
<dbReference type="SUPFAM" id="SSF158221">
    <property type="entry name" value="YnzC-like"/>
    <property type="match status" value="1"/>
</dbReference>
<name>A0ABV9QLZ4_9FIRM</name>
<accession>A0ABV9QLZ4</accession>
<keyword evidence="4" id="KW-1185">Reference proteome</keyword>
<evidence type="ECO:0000256" key="1">
    <source>
        <dbReference type="ARBA" id="ARBA00022490"/>
    </source>
</evidence>